<feature type="binding site" evidence="13">
    <location>
        <begin position="54"/>
        <end position="59"/>
    </location>
    <ligand>
        <name>NAD(+)</name>
        <dbReference type="ChEBI" id="CHEBI:57540"/>
    </ligand>
</feature>
<comment type="catalytic activity">
    <reaction evidence="12 13">
        <text>(S)-2,3,4,5-tetrahydrodipicolinate + NAD(+) + H2O = (2S,4S)-4-hydroxy-2,3,4,5-tetrahydrodipicolinate + NADH + H(+)</text>
        <dbReference type="Rhea" id="RHEA:35323"/>
        <dbReference type="ChEBI" id="CHEBI:15377"/>
        <dbReference type="ChEBI" id="CHEBI:15378"/>
        <dbReference type="ChEBI" id="CHEBI:16845"/>
        <dbReference type="ChEBI" id="CHEBI:57540"/>
        <dbReference type="ChEBI" id="CHEBI:57945"/>
        <dbReference type="ChEBI" id="CHEBI:67139"/>
        <dbReference type="EC" id="1.17.1.8"/>
    </reaction>
</comment>
<evidence type="ECO:0000256" key="11">
    <source>
        <dbReference type="ARBA" id="ARBA00049080"/>
    </source>
</evidence>
<keyword evidence="2 13" id="KW-0963">Cytoplasm</keyword>
<keyword evidence="5 13" id="KW-0220">Diaminopimelate biosynthesis</keyword>
<evidence type="ECO:0000256" key="4">
    <source>
        <dbReference type="ARBA" id="ARBA00022857"/>
    </source>
</evidence>
<keyword evidence="8 13" id="KW-0457">Lysine biosynthesis</keyword>
<dbReference type="PROSITE" id="PS01298">
    <property type="entry name" value="DAPB"/>
    <property type="match status" value="1"/>
</dbReference>
<comment type="function">
    <text evidence="13">Catalyzes the conversion of 4-hydroxy-tetrahydrodipicolinate (HTPA) to tetrahydrodipicolinate.</text>
</comment>
<evidence type="ECO:0000256" key="7">
    <source>
        <dbReference type="ARBA" id="ARBA00023027"/>
    </source>
</evidence>
<keyword evidence="17" id="KW-1185">Reference proteome</keyword>
<evidence type="ECO:0000256" key="2">
    <source>
        <dbReference type="ARBA" id="ARBA00022490"/>
    </source>
</evidence>
<dbReference type="InterPro" id="IPR022663">
    <property type="entry name" value="DapB_C"/>
</dbReference>
<dbReference type="Pfam" id="PF05173">
    <property type="entry name" value="DapB_C"/>
    <property type="match status" value="1"/>
</dbReference>
<dbReference type="InterPro" id="IPR022664">
    <property type="entry name" value="DapB_N_CS"/>
</dbReference>
<evidence type="ECO:0000256" key="10">
    <source>
        <dbReference type="ARBA" id="ARBA00038983"/>
    </source>
</evidence>
<dbReference type="GO" id="GO:0016726">
    <property type="term" value="F:oxidoreductase activity, acting on CH or CH2 groups, NAD or NADP as acceptor"/>
    <property type="evidence" value="ECO:0007669"/>
    <property type="project" value="UniProtKB-UniRule"/>
</dbReference>
<proteinExistence type="inferred from homology"/>
<dbReference type="SUPFAM" id="SSF55347">
    <property type="entry name" value="Glyceraldehyde-3-phosphate dehydrogenase-like, C-terminal domain"/>
    <property type="match status" value="1"/>
</dbReference>
<organism evidence="16 17">
    <name type="scientific">Rickettsia massiliae (strain Mtu5)</name>
    <dbReference type="NCBI Taxonomy" id="416276"/>
    <lineage>
        <taxon>Bacteria</taxon>
        <taxon>Pseudomonadati</taxon>
        <taxon>Pseudomonadota</taxon>
        <taxon>Alphaproteobacteria</taxon>
        <taxon>Rickettsiales</taxon>
        <taxon>Rickettsiaceae</taxon>
        <taxon>Rickettsieae</taxon>
        <taxon>Rickettsia</taxon>
        <taxon>spotted fever group</taxon>
    </lineage>
</organism>
<dbReference type="InterPro" id="IPR023940">
    <property type="entry name" value="DHDPR_bac"/>
</dbReference>
<comment type="caution">
    <text evidence="13">Lacks conserved residue(s) required for the propagation of feature annotation.</text>
</comment>
<dbReference type="GO" id="GO:0019877">
    <property type="term" value="P:diaminopimelate biosynthetic process"/>
    <property type="evidence" value="ECO:0007669"/>
    <property type="project" value="UniProtKB-UniRule"/>
</dbReference>
<dbReference type="CDD" id="cd02274">
    <property type="entry name" value="DHDPR_N"/>
    <property type="match status" value="1"/>
</dbReference>
<dbReference type="Gene3D" id="3.40.50.720">
    <property type="entry name" value="NAD(P)-binding Rossmann-like Domain"/>
    <property type="match status" value="1"/>
</dbReference>
<feature type="active site" description="Proton donor" evidence="13">
    <location>
        <position position="184"/>
    </location>
</feature>
<evidence type="ECO:0000313" key="16">
    <source>
        <dbReference type="EMBL" id="ABV84492.1"/>
    </source>
</evidence>
<evidence type="ECO:0000259" key="15">
    <source>
        <dbReference type="Pfam" id="PF05173"/>
    </source>
</evidence>
<comment type="catalytic activity">
    <reaction evidence="11 13">
        <text>(S)-2,3,4,5-tetrahydrodipicolinate + NADP(+) + H2O = (2S,4S)-4-hydroxy-2,3,4,5-tetrahydrodipicolinate + NADPH + H(+)</text>
        <dbReference type="Rhea" id="RHEA:35331"/>
        <dbReference type="ChEBI" id="CHEBI:15377"/>
        <dbReference type="ChEBI" id="CHEBI:15378"/>
        <dbReference type="ChEBI" id="CHEBI:16845"/>
        <dbReference type="ChEBI" id="CHEBI:57783"/>
        <dbReference type="ChEBI" id="CHEBI:58349"/>
        <dbReference type="ChEBI" id="CHEBI:67139"/>
        <dbReference type="EC" id="1.17.1.8"/>
    </reaction>
</comment>
<evidence type="ECO:0000256" key="6">
    <source>
        <dbReference type="ARBA" id="ARBA00023002"/>
    </source>
</evidence>
<keyword evidence="3 13" id="KW-0028">Amino-acid biosynthesis</keyword>
<dbReference type="GO" id="GO:0009089">
    <property type="term" value="P:lysine biosynthetic process via diaminopimelate"/>
    <property type="evidence" value="ECO:0007669"/>
    <property type="project" value="UniProtKB-UniRule"/>
</dbReference>
<keyword evidence="6 13" id="KW-0560">Oxidoreductase</keyword>
<comment type="pathway">
    <text evidence="9 13">Amino-acid biosynthesis; L-lysine biosynthesis via DAP pathway; (S)-tetrahydrodipicolinate from L-aspartate: step 4/4.</text>
</comment>
<evidence type="ECO:0000256" key="3">
    <source>
        <dbReference type="ARBA" id="ARBA00022605"/>
    </source>
</evidence>
<evidence type="ECO:0000256" key="9">
    <source>
        <dbReference type="ARBA" id="ARBA00037922"/>
    </source>
</evidence>
<reference evidence="16 17" key="1">
    <citation type="journal article" date="2007" name="Genome Res.">
        <title>Lateral gene transfer between obligate intracellular bacteria: evidence from the Rickettsia massiliae genome.</title>
        <authorList>
            <person name="Blanc G."/>
            <person name="Ogata H."/>
            <person name="Robert C."/>
            <person name="Audic S."/>
            <person name="Claverie J.-M."/>
            <person name="Raoult D."/>
        </authorList>
    </citation>
    <scope>NUCLEOTIDE SEQUENCE [LARGE SCALE GENOMIC DNA]</scope>
    <source>
        <strain evidence="17">Mtu5</strain>
    </source>
</reference>
<evidence type="ECO:0000313" key="17">
    <source>
        <dbReference type="Proteomes" id="UP000001311"/>
    </source>
</evidence>
<comment type="subcellular location">
    <subcellularLocation>
        <location evidence="13">Cytoplasm</location>
    </subcellularLocation>
</comment>
<evidence type="ECO:0000256" key="13">
    <source>
        <dbReference type="HAMAP-Rule" id="MF_00102"/>
    </source>
</evidence>
<dbReference type="PIRSF" id="PIRSF000161">
    <property type="entry name" value="DHPR"/>
    <property type="match status" value="1"/>
</dbReference>
<name>A8F0Q6_RICM5</name>
<feature type="domain" description="Dihydrodipicolinate reductase C-terminal" evidence="15">
    <location>
        <begin position="154"/>
        <end position="282"/>
    </location>
</feature>
<protein>
    <recommendedName>
        <fullName evidence="10 13">4-hydroxy-tetrahydrodipicolinate reductase</fullName>
        <shortName evidence="13">HTPA reductase</shortName>
        <ecNumber evidence="10 13">1.17.1.8</ecNumber>
    </recommendedName>
</protein>
<feature type="binding site" evidence="13">
    <location>
        <begin position="190"/>
        <end position="191"/>
    </location>
    <ligand>
        <name>(S)-2,3,4,5-tetrahydrodipicolinate</name>
        <dbReference type="ChEBI" id="CHEBI:16845"/>
    </ligand>
</feature>
<gene>
    <name evidence="13 16" type="primary">dapB</name>
    <name evidence="16" type="ordered locus">RMA_0198</name>
</gene>
<evidence type="ECO:0000256" key="8">
    <source>
        <dbReference type="ARBA" id="ARBA00023154"/>
    </source>
</evidence>
<dbReference type="HAMAP" id="MF_00102">
    <property type="entry name" value="DapB"/>
    <property type="match status" value="1"/>
</dbReference>
<dbReference type="UniPathway" id="UPA00034">
    <property type="reaction ID" value="UER00018"/>
</dbReference>
<feature type="binding site" evidence="13">
    <location>
        <begin position="148"/>
        <end position="151"/>
    </location>
    <ligand>
        <name>NAD(+)</name>
        <dbReference type="ChEBI" id="CHEBI:57540"/>
    </ligand>
</feature>
<comment type="similarity">
    <text evidence="1 13">Belongs to the DapB family.</text>
</comment>
<feature type="binding site" evidence="13">
    <location>
        <begin position="124"/>
        <end position="126"/>
    </location>
    <ligand>
        <name>NAD(+)</name>
        <dbReference type="ChEBI" id="CHEBI:57540"/>
    </ligand>
</feature>
<dbReference type="PANTHER" id="PTHR20836">
    <property type="entry name" value="DIHYDRODIPICOLINATE REDUCTASE"/>
    <property type="match status" value="1"/>
</dbReference>
<dbReference type="HOGENOM" id="CLU_047479_2_2_5"/>
<comment type="caution">
    <text evidence="13">Was originally thought to be a dihydrodipicolinate reductase (DHDPR), catalyzing the conversion of dihydrodipicolinate to tetrahydrodipicolinate. However, it was shown in E.coli that the substrate of the enzymatic reaction is not dihydrodipicolinate (DHDP) but in fact (2S,4S)-4-hydroxy-2,3,4,5-tetrahydrodipicolinic acid (HTPA), the product released by the DapA-catalyzed reaction.</text>
</comment>
<dbReference type="KEGG" id="rms:RMA_0198"/>
<dbReference type="NCBIfam" id="TIGR00036">
    <property type="entry name" value="dapB"/>
    <property type="match status" value="1"/>
</dbReference>
<comment type="subunit">
    <text evidence="13">Homotetramer.</text>
</comment>
<dbReference type="InterPro" id="IPR036291">
    <property type="entry name" value="NAD(P)-bd_dom_sf"/>
</dbReference>
<dbReference type="EMBL" id="CP000683">
    <property type="protein sequence ID" value="ABV84492.1"/>
    <property type="molecule type" value="Genomic_DNA"/>
</dbReference>
<evidence type="ECO:0000259" key="14">
    <source>
        <dbReference type="Pfam" id="PF01113"/>
    </source>
</evidence>
<dbReference type="EC" id="1.17.1.8" evidence="10 13"/>
<feature type="binding site" evidence="13">
    <location>
        <position position="181"/>
    </location>
    <ligand>
        <name>(S)-2,3,4,5-tetrahydrodipicolinate</name>
        <dbReference type="ChEBI" id="CHEBI:16845"/>
    </ligand>
</feature>
<dbReference type="AlphaFoldDB" id="A8F0Q6"/>
<dbReference type="SUPFAM" id="SSF51735">
    <property type="entry name" value="NAD(P)-binding Rossmann-fold domains"/>
    <property type="match status" value="1"/>
</dbReference>
<evidence type="ECO:0000256" key="5">
    <source>
        <dbReference type="ARBA" id="ARBA00022915"/>
    </source>
</evidence>
<evidence type="ECO:0000256" key="12">
    <source>
        <dbReference type="ARBA" id="ARBA00049396"/>
    </source>
</evidence>
<dbReference type="GO" id="GO:0050661">
    <property type="term" value="F:NADP binding"/>
    <property type="evidence" value="ECO:0007669"/>
    <property type="project" value="UniProtKB-UniRule"/>
</dbReference>
<dbReference type="Pfam" id="PF01113">
    <property type="entry name" value="DapB_N"/>
    <property type="match status" value="1"/>
</dbReference>
<accession>A8F0Q6</accession>
<dbReference type="Gene3D" id="3.30.360.10">
    <property type="entry name" value="Dihydrodipicolinate Reductase, domain 2"/>
    <property type="match status" value="1"/>
</dbReference>
<dbReference type="GO" id="GO:0005829">
    <property type="term" value="C:cytosol"/>
    <property type="evidence" value="ECO:0007669"/>
    <property type="project" value="TreeGrafter"/>
</dbReference>
<dbReference type="GO" id="GO:0008839">
    <property type="term" value="F:4-hydroxy-tetrahydrodipicolinate reductase"/>
    <property type="evidence" value="ECO:0007669"/>
    <property type="project" value="UniProtKB-UniRule"/>
</dbReference>
<dbReference type="PANTHER" id="PTHR20836:SF0">
    <property type="entry name" value="4-HYDROXY-TETRAHYDRODIPICOLINATE REDUCTASE 1, CHLOROPLASTIC-RELATED"/>
    <property type="match status" value="1"/>
</dbReference>
<feature type="domain" description="Dihydrodipicolinate reductase N-terminal" evidence="14">
    <location>
        <begin position="49"/>
        <end position="151"/>
    </location>
</feature>
<evidence type="ECO:0000256" key="1">
    <source>
        <dbReference type="ARBA" id="ARBA00006642"/>
    </source>
</evidence>
<keyword evidence="7 13" id="KW-0520">NAD</keyword>
<dbReference type="GO" id="GO:0051287">
    <property type="term" value="F:NAD binding"/>
    <property type="evidence" value="ECO:0007669"/>
    <property type="project" value="UniProtKB-UniRule"/>
</dbReference>
<dbReference type="Proteomes" id="UP000001311">
    <property type="component" value="Chromosome"/>
</dbReference>
<dbReference type="InterPro" id="IPR000846">
    <property type="entry name" value="DapB_N"/>
</dbReference>
<keyword evidence="4 13" id="KW-0521">NADP</keyword>
<sequence length="285" mass="31701">MASSNKICGSNYIKYTLRSKDFRLLALVQIKLRLLTVHLLGVYIANMLNIGLSGSTGKMGETILERIDKFKDCKISAKFNSTNNLDDLDNFCKNSDVIIDFSTPEILEQLINYALKHNTKLVIGTTGLQPQHFKLLEKAAQTLPVLYAANMSIGANLLSYLAKEVTKILDDYDVEILETHHRNKKDSPSGTAVMLAETIASKKGLNITFNRGNRLRSEKEIGISSLRGGNVHGIHEISFLGDDEIITLKHEALNKNSFSIGAIKAAIWLQDKPSALYSMQDIYKI</sequence>
<feature type="active site" description="Proton donor/acceptor" evidence="13">
    <location>
        <position position="180"/>
    </location>
</feature>